<organism evidence="1 2">
    <name type="scientific">Pelomonas margarita</name>
    <dbReference type="NCBI Taxonomy" id="3299031"/>
    <lineage>
        <taxon>Bacteria</taxon>
        <taxon>Pseudomonadati</taxon>
        <taxon>Pseudomonadota</taxon>
        <taxon>Betaproteobacteria</taxon>
        <taxon>Burkholderiales</taxon>
        <taxon>Sphaerotilaceae</taxon>
        <taxon>Roseateles</taxon>
    </lineage>
</organism>
<sequence>MIPPIPQDPARRSERKENLLLASTLLRGQLQQDLQVLGGHADHVARPVMAVRRWLSDPLVLAAVNSGTAFFAASRRGRVLGLLRWAWLAWRVWQRR</sequence>
<name>A0ABW7FGI1_9BURK</name>
<evidence type="ECO:0000313" key="1">
    <source>
        <dbReference type="EMBL" id="MFG6440082.1"/>
    </source>
</evidence>
<dbReference type="RefSeq" id="WP_394395958.1">
    <property type="nucleotide sequence ID" value="NZ_JBIGHW010000002.1"/>
</dbReference>
<keyword evidence="2" id="KW-1185">Reference proteome</keyword>
<dbReference type="Proteomes" id="UP001606301">
    <property type="component" value="Unassembled WGS sequence"/>
</dbReference>
<comment type="caution">
    <text evidence="1">The sequence shown here is derived from an EMBL/GenBank/DDBJ whole genome shotgun (WGS) entry which is preliminary data.</text>
</comment>
<reference evidence="1 2" key="1">
    <citation type="submission" date="2024-08" db="EMBL/GenBank/DDBJ databases">
        <authorList>
            <person name="Lu H."/>
        </authorList>
    </citation>
    <scope>NUCLEOTIDE SEQUENCE [LARGE SCALE GENOMIC DNA]</scope>
    <source>
        <strain evidence="1 2">LKC17W</strain>
    </source>
</reference>
<evidence type="ECO:0008006" key="3">
    <source>
        <dbReference type="Google" id="ProtNLM"/>
    </source>
</evidence>
<gene>
    <name evidence="1" type="ORF">ACG0Z3_05245</name>
</gene>
<proteinExistence type="predicted"/>
<evidence type="ECO:0000313" key="2">
    <source>
        <dbReference type="Proteomes" id="UP001606301"/>
    </source>
</evidence>
<accession>A0ABW7FGI1</accession>
<dbReference type="EMBL" id="JBIGHW010000002">
    <property type="protein sequence ID" value="MFG6440082.1"/>
    <property type="molecule type" value="Genomic_DNA"/>
</dbReference>
<protein>
    <recommendedName>
        <fullName evidence="3">YqjK-like protein</fullName>
    </recommendedName>
</protein>